<feature type="compositionally biased region" description="Acidic residues" evidence="3">
    <location>
        <begin position="238"/>
        <end position="249"/>
    </location>
</feature>
<feature type="region of interest" description="Disordered" evidence="3">
    <location>
        <begin position="992"/>
        <end position="1052"/>
    </location>
</feature>
<dbReference type="Proteomes" id="UP000790833">
    <property type="component" value="Unassembled WGS sequence"/>
</dbReference>
<feature type="compositionally biased region" description="Low complexity" evidence="3">
    <location>
        <begin position="486"/>
        <end position="507"/>
    </location>
</feature>
<keyword evidence="2" id="KW-0067">ATP-binding</keyword>
<dbReference type="InterPro" id="IPR001345">
    <property type="entry name" value="PG/BPGM_mutase_AS"/>
</dbReference>
<feature type="compositionally biased region" description="Low complexity" evidence="3">
    <location>
        <begin position="54"/>
        <end position="68"/>
    </location>
</feature>
<keyword evidence="6" id="KW-1185">Reference proteome</keyword>
<dbReference type="GO" id="GO:0003873">
    <property type="term" value="F:6-phosphofructo-2-kinase activity"/>
    <property type="evidence" value="ECO:0007669"/>
    <property type="project" value="InterPro"/>
</dbReference>
<dbReference type="Gene3D" id="3.40.50.300">
    <property type="entry name" value="P-loop containing nucleotide triphosphate hydrolases"/>
    <property type="match status" value="1"/>
</dbReference>
<dbReference type="SMART" id="SM00855">
    <property type="entry name" value="PGAM"/>
    <property type="match status" value="1"/>
</dbReference>
<dbReference type="Pfam" id="PF01591">
    <property type="entry name" value="6PF2K"/>
    <property type="match status" value="2"/>
</dbReference>
<dbReference type="CDD" id="cd07067">
    <property type="entry name" value="HP_PGM_like"/>
    <property type="match status" value="1"/>
</dbReference>
<dbReference type="GeneID" id="66115236"/>
<dbReference type="InterPro" id="IPR027417">
    <property type="entry name" value="P-loop_NTPase"/>
</dbReference>
<evidence type="ECO:0000256" key="1">
    <source>
        <dbReference type="ARBA" id="ARBA00022741"/>
    </source>
</evidence>
<feature type="compositionally biased region" description="Basic and acidic residues" evidence="3">
    <location>
        <begin position="523"/>
        <end position="543"/>
    </location>
</feature>
<feature type="domain" description="6-phosphofructo-2-kinase" evidence="4">
    <location>
        <begin position="422"/>
        <end position="476"/>
    </location>
</feature>
<dbReference type="PROSITE" id="PS00175">
    <property type="entry name" value="PG_MUTASE"/>
    <property type="match status" value="1"/>
</dbReference>
<dbReference type="InterPro" id="IPR013079">
    <property type="entry name" value="6Phosfructo_kin"/>
</dbReference>
<sequence>MSSEISPVTTNTHNTNQASDTPPRTRISRRRAHSISNAVLLHATAVLRQKELQEQQAEAGSAAATSSSITHRDKHQHRYGELTPPKSNETLTNENETLTNDNAHHNARTTPPPTIIKKVQFTTSGNSSDDDFTSHTHTHGGDQLEAYRTFNLKTDSPLTFLSSGSSSGQSTPRMVPRKLLPLTITLSLDQQLLTNPANVSNSNLPMFNKRPLTDTPIVSTVTSPYEGAVDNDGYIYGEEGEEEDDDLDPESTKKDQALPKTKRISHLNLSELNEKFSFTEASKKHIHKPEEVISPSTEDLSLVKTVSEPGEKVKQSSNQAYPSINKSTPDAATPIGKSESISPTTSLESFPEKEAIKSMDSHLKNLLHDIPKKYQEEFEKSPSIEQLKNMLLNKPPPSARKTYTLNIPGQTSSKISPDGKIASVDVGSKMVIVMVGLPARGKSYITNKLTRYLNWLQHDCRVFNVGNTRRKDKNNQGPEANPLPDSTTPNHNSPASSSPNISALSPNDALPPTGKLNGLRMTSTEDARTEAEEEEHHDGETQHSADFFNPNNESSVVLREKWAMDTLDTLLNYVIEGPGSVGIFDATNSTKKRRSRVLKRIQERSNGELKVLFLESICSDPAIIDANIRLKLSGPDYKDMDPEVALNDFVGRLKNYEKAYETIDEEEEKIPGFQYVKMINVGKKVVSYNIKGFLASQTIYFLLNFNLCERQIWITRHGESVDNLYGRIGGDSHLTKRGVNFSKTLVRFMGYQRKEFRRQQLERFSSRLQLRYSKNMFNETDFATLDSIPNEANFCVWTSLLTRAMETGQYFNDQLYSIKLIRMLNELGGGKFEGLTYDEIRSKYPKEFQARLKNKLDYRYPGVGGESYLDVITRLRPLITELERTTDHLLIISHRVVLRVLLAYFLNLDKSAVGELDVPLHTLYCLELKPYGTEYKMYEYDERIDWFVPVEPEHQKNVKEVGVAFKERKYSVIPTAPPSFHSHHKPSTFLRQSSIREGGPSGAGGGGGGGGGQLTIRGSLMSATEKEEDIHSNKFRTNSNKFRANLDKLRKP</sequence>
<dbReference type="AlphaFoldDB" id="A0A9P8AH52"/>
<protein>
    <recommendedName>
        <fullName evidence="4">6-phosphofructo-2-kinase domain-containing protein</fullName>
    </recommendedName>
</protein>
<proteinExistence type="predicted"/>
<dbReference type="PANTHER" id="PTHR10606:SF32">
    <property type="entry name" value="6-PHOSPHOFRUCTO-2-KINASE 1"/>
    <property type="match status" value="1"/>
</dbReference>
<dbReference type="Pfam" id="PF00300">
    <property type="entry name" value="His_Phos_1"/>
    <property type="match status" value="1"/>
</dbReference>
<dbReference type="GO" id="GO:0006000">
    <property type="term" value="P:fructose metabolic process"/>
    <property type="evidence" value="ECO:0007669"/>
    <property type="project" value="InterPro"/>
</dbReference>
<feature type="region of interest" description="Disordered" evidence="3">
    <location>
        <begin position="1"/>
        <end position="27"/>
    </location>
</feature>
<dbReference type="OrthoDB" id="267323at2759"/>
<dbReference type="SUPFAM" id="SSF52540">
    <property type="entry name" value="P-loop containing nucleoside triphosphate hydrolases"/>
    <property type="match status" value="1"/>
</dbReference>
<dbReference type="GO" id="GO:0005829">
    <property type="term" value="C:cytosol"/>
    <property type="evidence" value="ECO:0007669"/>
    <property type="project" value="TreeGrafter"/>
</dbReference>
<name>A0A9P8AH52_9ASCO</name>
<dbReference type="EMBL" id="JAHMUF010000018">
    <property type="protein sequence ID" value="KAG7192461.1"/>
    <property type="molecule type" value="Genomic_DNA"/>
</dbReference>
<feature type="compositionally biased region" description="Polar residues" evidence="3">
    <location>
        <begin position="339"/>
        <end position="348"/>
    </location>
</feature>
<evidence type="ECO:0000256" key="2">
    <source>
        <dbReference type="ARBA" id="ARBA00022840"/>
    </source>
</evidence>
<dbReference type="PANTHER" id="PTHR10606">
    <property type="entry name" value="6-PHOSPHOFRUCTO-2-KINASE/FRUCTOSE-2,6-BISPHOSPHATASE"/>
    <property type="match status" value="1"/>
</dbReference>
<dbReference type="GO" id="GO:0006003">
    <property type="term" value="P:fructose 2,6-bisphosphate metabolic process"/>
    <property type="evidence" value="ECO:0007669"/>
    <property type="project" value="InterPro"/>
</dbReference>
<dbReference type="Gene3D" id="3.40.50.1240">
    <property type="entry name" value="Phosphoglycerate mutase-like"/>
    <property type="match status" value="1"/>
</dbReference>
<dbReference type="PRINTS" id="PR00991">
    <property type="entry name" value="6PFRUCTKNASE"/>
</dbReference>
<dbReference type="SUPFAM" id="SSF53254">
    <property type="entry name" value="Phosphoglycerate mutase-like"/>
    <property type="match status" value="1"/>
</dbReference>
<evidence type="ECO:0000256" key="3">
    <source>
        <dbReference type="SAM" id="MobiDB-lite"/>
    </source>
</evidence>
<dbReference type="InterPro" id="IPR003094">
    <property type="entry name" value="6Pfruct_kin"/>
</dbReference>
<feature type="compositionally biased region" description="Polar residues" evidence="3">
    <location>
        <begin position="315"/>
        <end position="330"/>
    </location>
</feature>
<dbReference type="RefSeq" id="XP_043048011.1">
    <property type="nucleotide sequence ID" value="XM_043192643.1"/>
</dbReference>
<dbReference type="InterPro" id="IPR029033">
    <property type="entry name" value="His_PPase_superfam"/>
</dbReference>
<feature type="region of interest" description="Disordered" evidence="3">
    <location>
        <begin position="228"/>
        <end position="258"/>
    </location>
</feature>
<feature type="domain" description="6-phosphofructo-2-kinase" evidence="4">
    <location>
        <begin position="540"/>
        <end position="707"/>
    </location>
</feature>
<feature type="region of interest" description="Disordered" evidence="3">
    <location>
        <begin position="52"/>
        <end position="112"/>
    </location>
</feature>
<evidence type="ECO:0000259" key="4">
    <source>
        <dbReference type="Pfam" id="PF01591"/>
    </source>
</evidence>
<feature type="region of interest" description="Disordered" evidence="3">
    <location>
        <begin position="467"/>
        <end position="550"/>
    </location>
</feature>
<evidence type="ECO:0000313" key="5">
    <source>
        <dbReference type="EMBL" id="KAG7192461.1"/>
    </source>
</evidence>
<dbReference type="GO" id="GO:0005524">
    <property type="term" value="F:ATP binding"/>
    <property type="evidence" value="ECO:0007669"/>
    <property type="project" value="UniProtKB-KW"/>
</dbReference>
<gene>
    <name evidence="5" type="ORF">KQ657_001862</name>
</gene>
<feature type="compositionally biased region" description="Gly residues" evidence="3">
    <location>
        <begin position="999"/>
        <end position="1013"/>
    </location>
</feature>
<comment type="caution">
    <text evidence="5">The sequence shown here is derived from an EMBL/GenBank/DDBJ whole genome shotgun (WGS) entry which is preliminary data.</text>
</comment>
<feature type="region of interest" description="Disordered" evidence="3">
    <location>
        <begin position="308"/>
        <end position="349"/>
    </location>
</feature>
<keyword evidence="1" id="KW-0547">Nucleotide-binding</keyword>
<evidence type="ECO:0000313" key="6">
    <source>
        <dbReference type="Proteomes" id="UP000790833"/>
    </source>
</evidence>
<organism evidence="5 6">
    <name type="scientific">Scheffersomyces spartinae</name>
    <dbReference type="NCBI Taxonomy" id="45513"/>
    <lineage>
        <taxon>Eukaryota</taxon>
        <taxon>Fungi</taxon>
        <taxon>Dikarya</taxon>
        <taxon>Ascomycota</taxon>
        <taxon>Saccharomycotina</taxon>
        <taxon>Pichiomycetes</taxon>
        <taxon>Debaryomycetaceae</taxon>
        <taxon>Scheffersomyces</taxon>
    </lineage>
</organism>
<dbReference type="InterPro" id="IPR013078">
    <property type="entry name" value="His_Pase_superF_clade-1"/>
</dbReference>
<accession>A0A9P8AH52</accession>
<feature type="compositionally biased region" description="Polar residues" evidence="3">
    <location>
        <begin position="1"/>
        <end position="22"/>
    </location>
</feature>
<feature type="compositionally biased region" description="Low complexity" evidence="3">
    <location>
        <begin position="88"/>
        <end position="100"/>
    </location>
</feature>
<reference evidence="5" key="1">
    <citation type="submission" date="2021-03" db="EMBL/GenBank/DDBJ databases">
        <authorList>
            <person name="Palmer J.M."/>
        </authorList>
    </citation>
    <scope>NUCLEOTIDE SEQUENCE</scope>
    <source>
        <strain evidence="5">ARV_011</strain>
    </source>
</reference>